<dbReference type="Gene3D" id="3.40.50.720">
    <property type="entry name" value="NAD(P)-binding Rossmann-like Domain"/>
    <property type="match status" value="2"/>
</dbReference>
<accession>A0A4Q9UZU0</accession>
<keyword evidence="1" id="KW-0560">Oxidoreductase</keyword>
<dbReference type="RefSeq" id="WP_131281434.1">
    <property type="nucleotide sequence ID" value="NZ_JBHSLR010000006.1"/>
</dbReference>
<comment type="caution">
    <text evidence="4">The sequence shown here is derived from an EMBL/GenBank/DDBJ whole genome shotgun (WGS) entry which is preliminary data.</text>
</comment>
<evidence type="ECO:0000259" key="3">
    <source>
        <dbReference type="Pfam" id="PF02826"/>
    </source>
</evidence>
<dbReference type="EMBL" id="SJDT01000004">
    <property type="protein sequence ID" value="TBW21555.1"/>
    <property type="molecule type" value="Genomic_DNA"/>
</dbReference>
<evidence type="ECO:0000256" key="2">
    <source>
        <dbReference type="ARBA" id="ARBA00023027"/>
    </source>
</evidence>
<dbReference type="CDD" id="cd05300">
    <property type="entry name" value="2-Hacid_dh_1"/>
    <property type="match status" value="1"/>
</dbReference>
<dbReference type="AlphaFoldDB" id="A0A4Q9UZU0"/>
<dbReference type="InterPro" id="IPR036291">
    <property type="entry name" value="NAD(P)-bd_dom_sf"/>
</dbReference>
<organism evidence="4 5">
    <name type="scientific">Arcanobacterium bovis</name>
    <dbReference type="NCBI Taxonomy" id="2529275"/>
    <lineage>
        <taxon>Bacteria</taxon>
        <taxon>Bacillati</taxon>
        <taxon>Actinomycetota</taxon>
        <taxon>Actinomycetes</taxon>
        <taxon>Actinomycetales</taxon>
        <taxon>Actinomycetaceae</taxon>
        <taxon>Arcanobacterium</taxon>
    </lineage>
</organism>
<proteinExistence type="predicted"/>
<dbReference type="InterPro" id="IPR006140">
    <property type="entry name" value="D-isomer_DH_NAD-bd"/>
</dbReference>
<dbReference type="SUPFAM" id="SSF51735">
    <property type="entry name" value="NAD(P)-binding Rossmann-fold domains"/>
    <property type="match status" value="1"/>
</dbReference>
<dbReference type="PANTHER" id="PTHR43333:SF1">
    <property type="entry name" value="D-ISOMER SPECIFIC 2-HYDROXYACID DEHYDROGENASE NAD-BINDING DOMAIN-CONTAINING PROTEIN"/>
    <property type="match status" value="1"/>
</dbReference>
<dbReference type="PANTHER" id="PTHR43333">
    <property type="entry name" value="2-HACID_DH_C DOMAIN-CONTAINING PROTEIN"/>
    <property type="match status" value="1"/>
</dbReference>
<dbReference type="Proteomes" id="UP000293036">
    <property type="component" value="Unassembled WGS sequence"/>
</dbReference>
<keyword evidence="2" id="KW-0520">NAD</keyword>
<evidence type="ECO:0000256" key="1">
    <source>
        <dbReference type="ARBA" id="ARBA00023002"/>
    </source>
</evidence>
<feature type="domain" description="D-isomer specific 2-hydroxyacid dehydrogenase NAD-binding" evidence="3">
    <location>
        <begin position="106"/>
        <end position="277"/>
    </location>
</feature>
<evidence type="ECO:0000313" key="4">
    <source>
        <dbReference type="EMBL" id="TBW21555.1"/>
    </source>
</evidence>
<keyword evidence="5" id="KW-1185">Reference proteome</keyword>
<dbReference type="GO" id="GO:0016491">
    <property type="term" value="F:oxidoreductase activity"/>
    <property type="evidence" value="ECO:0007669"/>
    <property type="project" value="UniProtKB-KW"/>
</dbReference>
<evidence type="ECO:0000313" key="5">
    <source>
        <dbReference type="Proteomes" id="UP000293036"/>
    </source>
</evidence>
<sequence length="312" mass="34971">MYPTKLLVTDEYFADYFAAEVGHVQDLEVRYVPNDELSDDDVQWADSWLGFRFPLRPNETAIRWFHSATDGIEHMHPYYDDLRETGAVLTNTVASMPHRMAEYVVAGVLGYVREFPQYQELQHGGEWKRLGNGTAQHMNMVVIGTGHIGSVIAKLMRPFVARVDGLSRSGSAREEFDTVRPLSDPGELLREANIVVTVLPHTDASVNIVGENVFSQLQDAIFVNVGRGSTVDDDALRTALDGGQVRHAILDVFPEEPLQNGDWHWDHPQVTVTPHISGLTRRDDIVVDFLANLQALRAGTKPPNLINLDGWY</sequence>
<name>A0A4Q9UZU0_9ACTO</name>
<dbReference type="OrthoDB" id="9793626at2"/>
<gene>
    <name evidence="4" type="ORF">EZJ44_06375</name>
</gene>
<reference evidence="4 5" key="1">
    <citation type="submission" date="2019-02" db="EMBL/GenBank/DDBJ databases">
        <title>Arcanobacterium bovis sp. nov., isolated from the milk of a cow with mastitis.</title>
        <authorList>
            <person name="Sammra O."/>
            <person name="Foster G."/>
            <person name="Hassan A."/>
            <person name="Alssahen M."/>
            <person name="Laemmler C."/>
            <person name="Borowiak M."/>
            <person name="Malorny B."/>
            <person name="Abdulmawjood A."/>
        </authorList>
    </citation>
    <scope>NUCLEOTIDE SEQUENCE [LARGE SCALE GENOMIC DNA]</scope>
    <source>
        <strain evidence="4 5">C605018/01/1</strain>
    </source>
</reference>
<dbReference type="Pfam" id="PF02826">
    <property type="entry name" value="2-Hacid_dh_C"/>
    <property type="match status" value="1"/>
</dbReference>
<protein>
    <submittedName>
        <fullName evidence="4">D-2-hydroxyacid dehydrogenase</fullName>
    </submittedName>
</protein>
<dbReference type="GO" id="GO:0051287">
    <property type="term" value="F:NAD binding"/>
    <property type="evidence" value="ECO:0007669"/>
    <property type="project" value="InterPro"/>
</dbReference>